<gene>
    <name evidence="1" type="ORF">CVT24_004215</name>
</gene>
<evidence type="ECO:0000313" key="1">
    <source>
        <dbReference type="EMBL" id="PPR06115.1"/>
    </source>
</evidence>
<keyword evidence="2" id="KW-1185">Reference proteome</keyword>
<sequence length="138" mass="16391">MADNHLEPSILDLYFEGHESPEDKELVVVNFYETCWFNDEYMERLREALCIDIETGLGSDYNNKPRERKSQILRTFPWSKMGKYMAKQLQEGKWGLLPSDWRVIRTILGDMKENLQYPNKKKPLYNVRRPFITVTVAL</sequence>
<protein>
    <submittedName>
        <fullName evidence="1">Uncharacterized protein</fullName>
    </submittedName>
</protein>
<comment type="caution">
    <text evidence="1">The sequence shown here is derived from an EMBL/GenBank/DDBJ whole genome shotgun (WGS) entry which is preliminary data.</text>
</comment>
<dbReference type="Proteomes" id="UP000284842">
    <property type="component" value="Unassembled WGS sequence"/>
</dbReference>
<reference evidence="1 2" key="1">
    <citation type="journal article" date="2018" name="Evol. Lett.">
        <title>Horizontal gene cluster transfer increased hallucinogenic mushroom diversity.</title>
        <authorList>
            <person name="Reynolds H.T."/>
            <person name="Vijayakumar V."/>
            <person name="Gluck-Thaler E."/>
            <person name="Korotkin H.B."/>
            <person name="Matheny P.B."/>
            <person name="Slot J.C."/>
        </authorList>
    </citation>
    <scope>NUCLEOTIDE SEQUENCE [LARGE SCALE GENOMIC DNA]</scope>
    <source>
        <strain evidence="1 2">2629</strain>
    </source>
</reference>
<name>A0A409YSV8_9AGAR</name>
<dbReference type="InParanoid" id="A0A409YSV8"/>
<accession>A0A409YSV8</accession>
<dbReference type="EMBL" id="NHTK01000705">
    <property type="protein sequence ID" value="PPR06115.1"/>
    <property type="molecule type" value="Genomic_DNA"/>
</dbReference>
<proteinExistence type="predicted"/>
<dbReference type="OrthoDB" id="10593160at2759"/>
<dbReference type="AlphaFoldDB" id="A0A409YSV8"/>
<evidence type="ECO:0000313" key="2">
    <source>
        <dbReference type="Proteomes" id="UP000284842"/>
    </source>
</evidence>
<organism evidence="1 2">
    <name type="scientific">Panaeolus cyanescens</name>
    <dbReference type="NCBI Taxonomy" id="181874"/>
    <lineage>
        <taxon>Eukaryota</taxon>
        <taxon>Fungi</taxon>
        <taxon>Dikarya</taxon>
        <taxon>Basidiomycota</taxon>
        <taxon>Agaricomycotina</taxon>
        <taxon>Agaricomycetes</taxon>
        <taxon>Agaricomycetidae</taxon>
        <taxon>Agaricales</taxon>
        <taxon>Agaricineae</taxon>
        <taxon>Galeropsidaceae</taxon>
        <taxon>Panaeolus</taxon>
    </lineage>
</organism>